<feature type="transmembrane region" description="Helical" evidence="1">
    <location>
        <begin position="16"/>
        <end position="34"/>
    </location>
</feature>
<proteinExistence type="predicted"/>
<reference evidence="2" key="1">
    <citation type="submission" date="2022-03" db="EMBL/GenBank/DDBJ databases">
        <authorList>
            <person name="Martin C."/>
        </authorList>
    </citation>
    <scope>NUCLEOTIDE SEQUENCE</scope>
</reference>
<keyword evidence="1" id="KW-0812">Transmembrane</keyword>
<comment type="caution">
    <text evidence="2">The sequence shown here is derived from an EMBL/GenBank/DDBJ whole genome shotgun (WGS) entry which is preliminary data.</text>
</comment>
<keyword evidence="1" id="KW-1133">Transmembrane helix</keyword>
<keyword evidence="1" id="KW-0472">Membrane</keyword>
<dbReference type="Proteomes" id="UP000749559">
    <property type="component" value="Unassembled WGS sequence"/>
</dbReference>
<dbReference type="AlphaFoldDB" id="A0A8S4NF18"/>
<evidence type="ECO:0000256" key="1">
    <source>
        <dbReference type="SAM" id="Phobius"/>
    </source>
</evidence>
<name>A0A8S4NF18_OWEFU</name>
<evidence type="ECO:0000313" key="3">
    <source>
        <dbReference type="Proteomes" id="UP000749559"/>
    </source>
</evidence>
<organism evidence="2 3">
    <name type="scientific">Owenia fusiformis</name>
    <name type="common">Polychaete worm</name>
    <dbReference type="NCBI Taxonomy" id="6347"/>
    <lineage>
        <taxon>Eukaryota</taxon>
        <taxon>Metazoa</taxon>
        <taxon>Spiralia</taxon>
        <taxon>Lophotrochozoa</taxon>
        <taxon>Annelida</taxon>
        <taxon>Polychaeta</taxon>
        <taxon>Sedentaria</taxon>
        <taxon>Canalipalpata</taxon>
        <taxon>Sabellida</taxon>
        <taxon>Oweniida</taxon>
        <taxon>Oweniidae</taxon>
        <taxon>Owenia</taxon>
    </lineage>
</organism>
<dbReference type="OrthoDB" id="6151888at2759"/>
<keyword evidence="3" id="KW-1185">Reference proteome</keyword>
<sequence>MSLQVNWNNGLTFQKYWLSFLLFITGILCVFYIIRSNDDLFILNLYIKMNASINNRSFDTVDQGNGVLVQPNHSLMEKLTEGEWIPKEVSQSYEEAVEETLASLRRDKNIEMQTISARGGCGRLMGRKYTTICDPHGKYPCCFKGRCAKASIEDCKCDKCLDERTKIHPEFHTWTPYNITLHTFPPKDMCLMFHRLNISLFYSLGDSLSRGVCEGAWKIMEPLRTTPLDIRPQDQYGPDNYKCEDIFHLRGHRLYHTKLAGFEVCNTTNIYWSLSIKVEEGTPAEKAHLFELLNTTYPGDVVLLMNMALHIGLQLRKVQTFIKTILTHIQNTYTDRKFYIIFFPPYTPGLHKARRYKKQQKGPTMDFTINMKKYVMDNNVRLTYLNPQMLVKHLISYDGTHYTQGLNEAMFQIIMNYLNYSQM</sequence>
<protein>
    <submittedName>
        <fullName evidence="2">Uncharacterized protein</fullName>
    </submittedName>
</protein>
<dbReference type="EMBL" id="CAIIXF020000003">
    <property type="protein sequence ID" value="CAH1780126.1"/>
    <property type="molecule type" value="Genomic_DNA"/>
</dbReference>
<evidence type="ECO:0000313" key="2">
    <source>
        <dbReference type="EMBL" id="CAH1780126.1"/>
    </source>
</evidence>
<gene>
    <name evidence="2" type="ORF">OFUS_LOCUS6857</name>
</gene>
<accession>A0A8S4NF18</accession>